<dbReference type="InterPro" id="IPR001464">
    <property type="entry name" value="Annexin"/>
</dbReference>
<dbReference type="PRINTS" id="PR00196">
    <property type="entry name" value="ANNEXIN"/>
</dbReference>
<dbReference type="GO" id="GO:0001786">
    <property type="term" value="F:phosphatidylserine binding"/>
    <property type="evidence" value="ECO:0007669"/>
    <property type="project" value="TreeGrafter"/>
</dbReference>
<feature type="region of interest" description="Disordered" evidence="4">
    <location>
        <begin position="346"/>
        <end position="391"/>
    </location>
</feature>
<dbReference type="GO" id="GO:0005737">
    <property type="term" value="C:cytoplasm"/>
    <property type="evidence" value="ECO:0007669"/>
    <property type="project" value="TreeGrafter"/>
</dbReference>
<sequence>MPHNYHITFVNYKSLNFQKFSHHIMRGSHPSLKNLRLSVDPAKIDKLVVDIEEACKGLGTDEKRLINACAACSAMERGAVAAAYKAKTGKDLQDLLKAELSSNIKRLMQGMFTERYTFWAQELNESVKGLGTDETKLIDLIVSCGDEEYAAVDKVYTEKYGESVLAALTGDAGNSDWGKLLKLWIEKGDKCTKSAAEAAEALHKAGKGLGTDEKTFIQILGSVTHQQYAEIDAEFNKQFSKSLRDFIKAEFTGKDEYGFLAVHDYLLDPIGHIATMLQTAMKGAGTNEDRLVCTTVLHSDWVKTLIRGVYEKRGFGDLTKAIKGDTSGDLEYALLAFWDVTAVTQTKQPTQQNTTNKGDAAVAGPADKKDDNRHSESKETAQAERKKEEVSYPCPPYTTRFSSYNVGLLSLPPNHMQVMNQNITAQQAQDKKNATTFQDAKITAYRELRKTTIPAGNGQDKRDHLLYIDGIAISNDLDAAYFYRHPSGRILQGSATNLLNQNVPIAQFYKMQTESGAGQKLRLNNREYVFAESLVDPNHATVDMLVCVEDGAAPGETRVNAQYEVMVSKYNYTLYIAYKQENPAKDSESYRTRIAEVRYLLLKLENLIAQQCALPDIFLTKAQEPLQFAQLVNGTAFFKNALKCFLCCPLADLQQLHAATDRFENVAFAFILRDFDFGNEADLAALKAVECFPLVNLVYDEPGPGSVLRHEGLASNSCITWCGGEAAFHKSLDEAAAALAFPVKYRPARAERMVLEPQLVKVRSGDAARAVLVNLQLGGNCFRVLKPKRQGLDSREFVINQSKTTYVILTKSVKDYPRHHLFGSFGQTVFIQIVKEEGAPLIQLFPNLFFVKQEKEGEMKLVEDAYVQFGDQLDVYSCAGDDLFNYIRDFQVYVKLFNKQVDITSVKTYKNLRTKDVNGFFMLEFNNFKENSNPDKPIVRHDDSVFFYGLQLARQQGKELVKDFETVFIQIPAFVVQNPDYAQYYAQLKKNLVAMSAKMTNYNFIVYVDDESPITGYEDILILKPDRQFRVIAVRAGIYGKTLHFDKQENGFCKLNHVIETIPQTYEDFIQSH</sequence>
<protein>
    <submittedName>
        <fullName evidence="5">Annexin 4</fullName>
    </submittedName>
</protein>
<dbReference type="Pfam" id="PF00191">
    <property type="entry name" value="Annexin"/>
    <property type="match status" value="4"/>
</dbReference>
<dbReference type="AlphaFoldDB" id="A0A142C672"/>
<evidence type="ECO:0000256" key="4">
    <source>
        <dbReference type="SAM" id="MobiDB-lite"/>
    </source>
</evidence>
<accession>A0A142C672</accession>
<feature type="compositionally biased region" description="Low complexity" evidence="4">
    <location>
        <begin position="346"/>
        <end position="357"/>
    </location>
</feature>
<dbReference type="GO" id="GO:0005544">
    <property type="term" value="F:calcium-dependent phospholipid binding"/>
    <property type="evidence" value="ECO:0007669"/>
    <property type="project" value="InterPro"/>
</dbReference>
<keyword evidence="2" id="KW-0677">Repeat</keyword>
<proteinExistence type="inferred from homology"/>
<evidence type="ECO:0000256" key="1">
    <source>
        <dbReference type="ARBA" id="ARBA00007831"/>
    </source>
</evidence>
<dbReference type="PROSITE" id="PS51897">
    <property type="entry name" value="ANNEXIN_2"/>
    <property type="match status" value="4"/>
</dbReference>
<dbReference type="InterPro" id="IPR018502">
    <property type="entry name" value="Annexin_repeat"/>
</dbReference>
<dbReference type="PANTHER" id="PTHR10502:SF102">
    <property type="entry name" value="ANNEXIN B11"/>
    <property type="match status" value="1"/>
</dbReference>
<feature type="compositionally biased region" description="Basic and acidic residues" evidence="4">
    <location>
        <begin position="366"/>
        <end position="390"/>
    </location>
</feature>
<dbReference type="SUPFAM" id="SSF47874">
    <property type="entry name" value="Annexin"/>
    <property type="match status" value="1"/>
</dbReference>
<dbReference type="GO" id="GO:0005509">
    <property type="term" value="F:calcium ion binding"/>
    <property type="evidence" value="ECO:0007669"/>
    <property type="project" value="InterPro"/>
</dbReference>
<dbReference type="InterPro" id="IPR037104">
    <property type="entry name" value="Annexin_sf"/>
</dbReference>
<dbReference type="EMBL" id="KU341442">
    <property type="protein sequence ID" value="AMP46323.1"/>
    <property type="molecule type" value="Genomic_DNA"/>
</dbReference>
<dbReference type="SMART" id="SM00335">
    <property type="entry name" value="ANX"/>
    <property type="match status" value="4"/>
</dbReference>
<name>A0A142C672_SPIVO</name>
<evidence type="ECO:0000256" key="3">
    <source>
        <dbReference type="ARBA" id="ARBA00023216"/>
    </source>
</evidence>
<evidence type="ECO:0000313" key="5">
    <source>
        <dbReference type="EMBL" id="AMP46323.1"/>
    </source>
</evidence>
<organism evidence="5">
    <name type="scientific">Spironucleus vortens</name>
    <dbReference type="NCBI Taxonomy" id="58336"/>
    <lineage>
        <taxon>Eukaryota</taxon>
        <taxon>Metamonada</taxon>
        <taxon>Diplomonadida</taxon>
        <taxon>Hexamitidae</taxon>
        <taxon>Hexamitinae</taxon>
        <taxon>Spironucleus</taxon>
    </lineage>
</organism>
<dbReference type="Gene3D" id="1.10.220.10">
    <property type="entry name" value="Annexin"/>
    <property type="match status" value="4"/>
</dbReference>
<comment type="similarity">
    <text evidence="1">Belongs to the annexin family.</text>
</comment>
<dbReference type="PANTHER" id="PTHR10502">
    <property type="entry name" value="ANNEXIN"/>
    <property type="match status" value="1"/>
</dbReference>
<keyword evidence="3" id="KW-0041">Annexin</keyword>
<dbReference type="GO" id="GO:0005886">
    <property type="term" value="C:plasma membrane"/>
    <property type="evidence" value="ECO:0007669"/>
    <property type="project" value="TreeGrafter"/>
</dbReference>
<evidence type="ECO:0000256" key="2">
    <source>
        <dbReference type="ARBA" id="ARBA00022737"/>
    </source>
</evidence>
<reference evidence="5" key="1">
    <citation type="submission" date="2015-12" db="EMBL/GenBank/DDBJ databases">
        <title>Comparative cell biology and evolution of annexins in diplomonads.</title>
        <authorList>
            <person name="Einarsson E."/>
            <person name="Astvaldsson A."/>
            <person name="Hultenby K."/>
            <person name="Andersson J.O."/>
            <person name="Svard S.G."/>
            <person name="Jerlstrom-Hultqvist J."/>
        </authorList>
    </citation>
    <scope>NUCLEOTIDE SEQUENCE</scope>
</reference>